<evidence type="ECO:0000256" key="2">
    <source>
        <dbReference type="SAM" id="Phobius"/>
    </source>
</evidence>
<feature type="transmembrane region" description="Helical" evidence="2">
    <location>
        <begin position="52"/>
        <end position="74"/>
    </location>
</feature>
<feature type="transmembrane region" description="Helical" evidence="2">
    <location>
        <begin position="128"/>
        <end position="150"/>
    </location>
</feature>
<evidence type="ECO:0000313" key="3">
    <source>
        <dbReference type="EMBL" id="MEF3366085.1"/>
    </source>
</evidence>
<reference evidence="3 4" key="1">
    <citation type="submission" date="2024-02" db="EMBL/GenBank/DDBJ databases">
        <authorList>
            <person name="Grouzdev D."/>
        </authorList>
    </citation>
    <scope>NUCLEOTIDE SEQUENCE [LARGE SCALE GENOMIC DNA]</scope>
    <source>
        <strain evidence="3 4">9N</strain>
    </source>
</reference>
<feature type="compositionally biased region" description="Low complexity" evidence="1">
    <location>
        <begin position="192"/>
        <end position="216"/>
    </location>
</feature>
<keyword evidence="2" id="KW-0812">Transmembrane</keyword>
<accession>A0ABU7XG65</accession>
<dbReference type="RefSeq" id="WP_332081054.1">
    <property type="nucleotide sequence ID" value="NZ_JAZHYN010000012.1"/>
</dbReference>
<sequence length="216" mass="23692">MAGEPKKSLAKKAEEEAKAFLPVFLYVWFLLAMLGLHKSIVLSQAHIVQHQGFAVAKALAFSKMVFVWNEWGLGRNFDHKPLIAPVLFKSALFGVLLIAMDLLEQALLERFWPAHASADAVDLSNWRMLLSLGVVTFAALIPFFGFREFAKVVGEAEMRKLMFVRREQLVPVREAGPAPAQNEPAPSAFTQSPDRSFPSAPARAASAASGSAETPD</sequence>
<evidence type="ECO:0000313" key="4">
    <source>
        <dbReference type="Proteomes" id="UP001350748"/>
    </source>
</evidence>
<keyword evidence="2" id="KW-1133">Transmembrane helix</keyword>
<dbReference type="Proteomes" id="UP001350748">
    <property type="component" value="Unassembled WGS sequence"/>
</dbReference>
<proteinExistence type="predicted"/>
<gene>
    <name evidence="3" type="ORF">V3H18_05995</name>
</gene>
<feature type="region of interest" description="Disordered" evidence="1">
    <location>
        <begin position="174"/>
        <end position="216"/>
    </location>
</feature>
<organism evidence="3 4">
    <name type="scientific">Methylocystis borbori</name>
    <dbReference type="NCBI Taxonomy" id="3118750"/>
    <lineage>
        <taxon>Bacteria</taxon>
        <taxon>Pseudomonadati</taxon>
        <taxon>Pseudomonadota</taxon>
        <taxon>Alphaproteobacteria</taxon>
        <taxon>Hyphomicrobiales</taxon>
        <taxon>Methylocystaceae</taxon>
        <taxon>Methylocystis</taxon>
    </lineage>
</organism>
<feature type="transmembrane region" description="Helical" evidence="2">
    <location>
        <begin position="20"/>
        <end position="40"/>
    </location>
</feature>
<dbReference type="EMBL" id="JAZHYN010000012">
    <property type="protein sequence ID" value="MEF3366085.1"/>
    <property type="molecule type" value="Genomic_DNA"/>
</dbReference>
<protein>
    <submittedName>
        <fullName evidence="3">Uncharacterized protein</fullName>
    </submittedName>
</protein>
<keyword evidence="4" id="KW-1185">Reference proteome</keyword>
<name>A0ABU7XG65_9HYPH</name>
<comment type="caution">
    <text evidence="3">The sequence shown here is derived from an EMBL/GenBank/DDBJ whole genome shotgun (WGS) entry which is preliminary data.</text>
</comment>
<feature type="transmembrane region" description="Helical" evidence="2">
    <location>
        <begin position="86"/>
        <end position="108"/>
    </location>
</feature>
<keyword evidence="2" id="KW-0472">Membrane</keyword>
<evidence type="ECO:0000256" key="1">
    <source>
        <dbReference type="SAM" id="MobiDB-lite"/>
    </source>
</evidence>